<dbReference type="AlphaFoldDB" id="A0A0E9WN29"/>
<keyword evidence="1" id="KW-0812">Transmembrane</keyword>
<keyword evidence="1" id="KW-1133">Transmembrane helix</keyword>
<proteinExistence type="predicted"/>
<keyword evidence="1" id="KW-0472">Membrane</keyword>
<evidence type="ECO:0000256" key="1">
    <source>
        <dbReference type="SAM" id="Phobius"/>
    </source>
</evidence>
<protein>
    <submittedName>
        <fullName evidence="2">Uncharacterized protein</fullName>
    </submittedName>
</protein>
<reference evidence="2" key="2">
    <citation type="journal article" date="2015" name="Fish Shellfish Immunol.">
        <title>Early steps in the European eel (Anguilla anguilla)-Vibrio vulnificus interaction in the gills: Role of the RtxA13 toxin.</title>
        <authorList>
            <person name="Callol A."/>
            <person name="Pajuelo D."/>
            <person name="Ebbesson L."/>
            <person name="Teles M."/>
            <person name="MacKenzie S."/>
            <person name="Amaro C."/>
        </authorList>
    </citation>
    <scope>NUCLEOTIDE SEQUENCE</scope>
</reference>
<evidence type="ECO:0000313" key="2">
    <source>
        <dbReference type="EMBL" id="JAH90863.1"/>
    </source>
</evidence>
<reference evidence="2" key="1">
    <citation type="submission" date="2014-11" db="EMBL/GenBank/DDBJ databases">
        <authorList>
            <person name="Amaro Gonzalez C."/>
        </authorList>
    </citation>
    <scope>NUCLEOTIDE SEQUENCE</scope>
</reference>
<name>A0A0E9WN29_ANGAN</name>
<feature type="transmembrane region" description="Helical" evidence="1">
    <location>
        <begin position="20"/>
        <end position="44"/>
    </location>
</feature>
<sequence length="58" mass="6893">MTESTPMCFFELEYTVCVYTYVYTCLSLYLIIEWLINELICIIITQNKHSTKKSTTKK</sequence>
<accession>A0A0E9WN29</accession>
<dbReference type="EMBL" id="GBXM01017714">
    <property type="protein sequence ID" value="JAH90863.1"/>
    <property type="molecule type" value="Transcribed_RNA"/>
</dbReference>
<organism evidence="2">
    <name type="scientific">Anguilla anguilla</name>
    <name type="common">European freshwater eel</name>
    <name type="synonym">Muraena anguilla</name>
    <dbReference type="NCBI Taxonomy" id="7936"/>
    <lineage>
        <taxon>Eukaryota</taxon>
        <taxon>Metazoa</taxon>
        <taxon>Chordata</taxon>
        <taxon>Craniata</taxon>
        <taxon>Vertebrata</taxon>
        <taxon>Euteleostomi</taxon>
        <taxon>Actinopterygii</taxon>
        <taxon>Neopterygii</taxon>
        <taxon>Teleostei</taxon>
        <taxon>Anguilliformes</taxon>
        <taxon>Anguillidae</taxon>
        <taxon>Anguilla</taxon>
    </lineage>
</organism>